<reference evidence="1" key="1">
    <citation type="journal article" date="2020" name="Nature">
        <title>Giant virus diversity and host interactions through global metagenomics.</title>
        <authorList>
            <person name="Schulz F."/>
            <person name="Roux S."/>
            <person name="Paez-Espino D."/>
            <person name="Jungbluth S."/>
            <person name="Walsh D.A."/>
            <person name="Denef V.J."/>
            <person name="McMahon K.D."/>
            <person name="Konstantinidis K.T."/>
            <person name="Eloe-Fadrosh E.A."/>
            <person name="Kyrpides N.C."/>
            <person name="Woyke T."/>
        </authorList>
    </citation>
    <scope>NUCLEOTIDE SEQUENCE</scope>
    <source>
        <strain evidence="1">GVMAG-M-3300024258-28</strain>
    </source>
</reference>
<proteinExistence type="predicted"/>
<dbReference type="AlphaFoldDB" id="A0A6C0IM83"/>
<accession>A0A6C0IM83</accession>
<protein>
    <submittedName>
        <fullName evidence="1">Uncharacterized protein</fullName>
    </submittedName>
</protein>
<organism evidence="1">
    <name type="scientific">viral metagenome</name>
    <dbReference type="NCBI Taxonomy" id="1070528"/>
    <lineage>
        <taxon>unclassified sequences</taxon>
        <taxon>metagenomes</taxon>
        <taxon>organismal metagenomes</taxon>
    </lineage>
</organism>
<name>A0A6C0IM83_9ZZZZ</name>
<evidence type="ECO:0000313" key="1">
    <source>
        <dbReference type="EMBL" id="QHT94331.1"/>
    </source>
</evidence>
<dbReference type="EMBL" id="MN740219">
    <property type="protein sequence ID" value="QHT94331.1"/>
    <property type="molecule type" value="Genomic_DNA"/>
</dbReference>
<sequence>MASTSNKNYPGNHDMQQKMNERMCDRATYIHSAPAEAYSNNLPGNGLLPAKLARNKLCSNYCDVESNLLGIGSTNLVTPQTPVVPEFNKVQSLNMMEKSQLFVPAPFIAKSHQRPSPLN</sequence>